<dbReference type="GeneID" id="91102555"/>
<evidence type="ECO:0000313" key="2">
    <source>
        <dbReference type="Proteomes" id="UP001358614"/>
    </source>
</evidence>
<dbReference type="EMBL" id="CP144089">
    <property type="protein sequence ID" value="WWD05671.1"/>
    <property type="molecule type" value="Genomic_DNA"/>
</dbReference>
<gene>
    <name evidence="1" type="ORF">V865_003752</name>
</gene>
<evidence type="ECO:0008006" key="3">
    <source>
        <dbReference type="Google" id="ProtNLM"/>
    </source>
</evidence>
<organism evidence="1 2">
    <name type="scientific">Kwoniella europaea PYCC6329</name>
    <dbReference type="NCBI Taxonomy" id="1423913"/>
    <lineage>
        <taxon>Eukaryota</taxon>
        <taxon>Fungi</taxon>
        <taxon>Dikarya</taxon>
        <taxon>Basidiomycota</taxon>
        <taxon>Agaricomycotina</taxon>
        <taxon>Tremellomycetes</taxon>
        <taxon>Tremellales</taxon>
        <taxon>Cryptococcaceae</taxon>
        <taxon>Kwoniella</taxon>
    </lineage>
</organism>
<accession>A0AAX4KH46</accession>
<protein>
    <recommendedName>
        <fullName evidence="3">Peptidase S9 prolyl oligopeptidase catalytic domain-containing protein</fullName>
    </recommendedName>
</protein>
<reference evidence="1 2" key="1">
    <citation type="submission" date="2024-01" db="EMBL/GenBank/DDBJ databases">
        <title>Comparative genomics of Cryptococcus and Kwoniella reveals pathogenesis evolution and contrasting modes of karyotype evolution via chromosome fusion or intercentromeric recombination.</title>
        <authorList>
            <person name="Coelho M.A."/>
            <person name="David-Palma M."/>
            <person name="Shea T."/>
            <person name="Bowers K."/>
            <person name="McGinley-Smith S."/>
            <person name="Mohammad A.W."/>
            <person name="Gnirke A."/>
            <person name="Yurkov A.M."/>
            <person name="Nowrousian M."/>
            <person name="Sun S."/>
            <person name="Cuomo C.A."/>
            <person name="Heitman J."/>
        </authorList>
    </citation>
    <scope>NUCLEOTIDE SEQUENCE [LARGE SCALE GENOMIC DNA]</scope>
    <source>
        <strain evidence="1 2">PYCC6329</strain>
    </source>
</reference>
<proteinExistence type="predicted"/>
<dbReference type="Proteomes" id="UP001358614">
    <property type="component" value="Chromosome 1"/>
</dbReference>
<evidence type="ECO:0000313" key="1">
    <source>
        <dbReference type="EMBL" id="WWD05671.1"/>
    </source>
</evidence>
<dbReference type="AlphaFoldDB" id="A0AAX4KH46"/>
<dbReference type="KEGG" id="ker:91102555"/>
<sequence length="125" mass="14195">MFFHYPNYAQEALDSFTDTKGEFTLGQQCSYRFPFTLDRENYTYPVLVVTGENDCVFCSANCYITSLDSPATQLDTTKVLFPSVNNFQTVVINDTAHGINFHRTAKEAYERIFEFVDALGLGISE</sequence>
<keyword evidence="2" id="KW-1185">Reference proteome</keyword>
<dbReference type="RefSeq" id="XP_066083638.1">
    <property type="nucleotide sequence ID" value="XM_066227541.1"/>
</dbReference>
<name>A0AAX4KH46_9TREE</name>